<evidence type="ECO:0000313" key="8">
    <source>
        <dbReference type="EMBL" id="RKH04944.1"/>
    </source>
</evidence>
<comment type="caution">
    <text evidence="8">The sequence shown here is derived from an EMBL/GenBank/DDBJ whole genome shotgun (WGS) entry which is preliminary data.</text>
</comment>
<dbReference type="PANTHER" id="PTHR43365:SF1">
    <property type="entry name" value="ACETYL-COA C-ACYLTRANSFERASE"/>
    <property type="match status" value="1"/>
</dbReference>
<dbReference type="CDD" id="cd00751">
    <property type="entry name" value="thiolase"/>
    <property type="match status" value="1"/>
</dbReference>
<evidence type="ECO:0000256" key="3">
    <source>
        <dbReference type="ARBA" id="ARBA00023315"/>
    </source>
</evidence>
<dbReference type="RefSeq" id="WP_120602160.1">
    <property type="nucleotide sequence ID" value="NZ_RAWE01000023.1"/>
</dbReference>
<evidence type="ECO:0000256" key="2">
    <source>
        <dbReference type="ARBA" id="ARBA00022679"/>
    </source>
</evidence>
<sequence length="411" mass="42922">MTASYIIDAVRTPRGRGKMGKGALTGLHPQELLAQTLNALQRRGGWDAREVGDVIAGCVSQVNEQGANIARNAVLAAGWPQDVSAVSLNRFCGSGLQAVNFGAMGVASGAMDFVVTGGVESMSHLSLGADGGGQDGGNVRLRERVYQVPQGISADLIATLEGITREDVDAWALRSQRQAARAIEENRFAKSLFAVKDPATGAVLLERDEYPRPDTTAQGLAALKAAFVSMGETAVDPNGETLDGIALAAYPQAKRIQHVHTAGNSSGIVDGAAVVALASERYVQEKGLKPRARIRAMATLGTEPLLMLTAPAPVSEKALRMAGMKARDIDLWEINEAFAAVVLQTTRALGIDPERVNVNGGSIALGHPLGATGAMLLGTALDELERTGKQTALITMCIGGGQGIATIIERV</sequence>
<dbReference type="SUPFAM" id="SSF53901">
    <property type="entry name" value="Thiolase-like"/>
    <property type="match status" value="1"/>
</dbReference>
<gene>
    <name evidence="8" type="ORF">D7X32_09310</name>
</gene>
<dbReference type="InterPro" id="IPR020613">
    <property type="entry name" value="Thiolase_CS"/>
</dbReference>
<dbReference type="AlphaFoldDB" id="A0A3A8KSI1"/>
<keyword evidence="3 5" id="KW-0012">Acyltransferase</keyword>
<comment type="similarity">
    <text evidence="1 5">Belongs to the thiolase-like superfamily. Thiolase family.</text>
</comment>
<dbReference type="Pfam" id="PF02803">
    <property type="entry name" value="Thiolase_C"/>
    <property type="match status" value="1"/>
</dbReference>
<evidence type="ECO:0000256" key="4">
    <source>
        <dbReference type="PIRSR" id="PIRSR000429-1"/>
    </source>
</evidence>
<dbReference type="InterPro" id="IPR020616">
    <property type="entry name" value="Thiolase_N"/>
</dbReference>
<feature type="active site" description="Acyl-thioester intermediate" evidence="4">
    <location>
        <position position="92"/>
    </location>
</feature>
<proteinExistence type="inferred from homology"/>
<dbReference type="PROSITE" id="PS00098">
    <property type="entry name" value="THIOLASE_1"/>
    <property type="match status" value="1"/>
</dbReference>
<evidence type="ECO:0000313" key="9">
    <source>
        <dbReference type="Proteomes" id="UP000268313"/>
    </source>
</evidence>
<dbReference type="EMBL" id="RAWE01000023">
    <property type="protein sequence ID" value="RKH04944.1"/>
    <property type="molecule type" value="Genomic_DNA"/>
</dbReference>
<dbReference type="InterPro" id="IPR020617">
    <property type="entry name" value="Thiolase_C"/>
</dbReference>
<dbReference type="InterPro" id="IPR020615">
    <property type="entry name" value="Thiolase_acyl_enz_int_AS"/>
</dbReference>
<evidence type="ECO:0000256" key="5">
    <source>
        <dbReference type="RuleBase" id="RU003557"/>
    </source>
</evidence>
<dbReference type="GO" id="GO:0003985">
    <property type="term" value="F:acetyl-CoA C-acetyltransferase activity"/>
    <property type="evidence" value="ECO:0007669"/>
    <property type="project" value="UniProtKB-EC"/>
</dbReference>
<evidence type="ECO:0000259" key="7">
    <source>
        <dbReference type="Pfam" id="PF02803"/>
    </source>
</evidence>
<keyword evidence="2 5" id="KW-0808">Transferase</keyword>
<dbReference type="Proteomes" id="UP000268313">
    <property type="component" value="Unassembled WGS sequence"/>
</dbReference>
<evidence type="ECO:0000256" key="1">
    <source>
        <dbReference type="ARBA" id="ARBA00010982"/>
    </source>
</evidence>
<dbReference type="InterPro" id="IPR020610">
    <property type="entry name" value="Thiolase_AS"/>
</dbReference>
<evidence type="ECO:0000259" key="6">
    <source>
        <dbReference type="Pfam" id="PF00108"/>
    </source>
</evidence>
<dbReference type="PANTHER" id="PTHR43365">
    <property type="entry name" value="BLR7806 PROTEIN"/>
    <property type="match status" value="1"/>
</dbReference>
<dbReference type="Pfam" id="PF00108">
    <property type="entry name" value="Thiolase_N"/>
    <property type="match status" value="1"/>
</dbReference>
<dbReference type="InterPro" id="IPR002155">
    <property type="entry name" value="Thiolase"/>
</dbReference>
<dbReference type="EC" id="2.3.1.9" evidence="8"/>
<name>A0A3A8KSI1_9BACT</name>
<dbReference type="PROSITE" id="PS00099">
    <property type="entry name" value="THIOLASE_3"/>
    <property type="match status" value="1"/>
</dbReference>
<feature type="active site" description="Proton acceptor" evidence="4">
    <location>
        <position position="397"/>
    </location>
</feature>
<dbReference type="InterPro" id="IPR016039">
    <property type="entry name" value="Thiolase-like"/>
</dbReference>
<keyword evidence="9" id="KW-1185">Reference proteome</keyword>
<dbReference type="NCBIfam" id="TIGR01930">
    <property type="entry name" value="AcCoA-C-Actrans"/>
    <property type="match status" value="1"/>
</dbReference>
<dbReference type="Gene3D" id="3.40.47.10">
    <property type="match status" value="2"/>
</dbReference>
<protein>
    <submittedName>
        <fullName evidence="8">Acetyl-CoA C-acetyltransferase</fullName>
        <ecNumber evidence="8">2.3.1.9</ecNumber>
    </submittedName>
</protein>
<dbReference type="NCBIfam" id="NF006090">
    <property type="entry name" value="PRK08242.1"/>
    <property type="match status" value="1"/>
</dbReference>
<reference evidence="9" key="1">
    <citation type="submission" date="2018-09" db="EMBL/GenBank/DDBJ databases">
        <authorList>
            <person name="Livingstone P.G."/>
            <person name="Whitworth D.E."/>
        </authorList>
    </citation>
    <scope>NUCLEOTIDE SEQUENCE [LARGE SCALE GENOMIC DNA]</scope>
    <source>
        <strain evidence="9">CA043D</strain>
    </source>
</reference>
<dbReference type="PROSITE" id="PS00737">
    <property type="entry name" value="THIOLASE_2"/>
    <property type="match status" value="1"/>
</dbReference>
<accession>A0A3A8KSI1</accession>
<feature type="domain" description="Thiolase N-terminal" evidence="6">
    <location>
        <begin position="5"/>
        <end position="234"/>
    </location>
</feature>
<dbReference type="PIRSF" id="PIRSF000429">
    <property type="entry name" value="Ac-CoA_Ac_transf"/>
    <property type="match status" value="1"/>
</dbReference>
<feature type="domain" description="Thiolase C-terminal" evidence="7">
    <location>
        <begin position="288"/>
        <end position="410"/>
    </location>
</feature>
<feature type="active site" description="Proton acceptor" evidence="4">
    <location>
        <position position="367"/>
    </location>
</feature>
<dbReference type="OrthoDB" id="4565318at2"/>
<organism evidence="8 9">
    <name type="scientific">Corallococcus carmarthensis</name>
    <dbReference type="NCBI Taxonomy" id="2316728"/>
    <lineage>
        <taxon>Bacteria</taxon>
        <taxon>Pseudomonadati</taxon>
        <taxon>Myxococcota</taxon>
        <taxon>Myxococcia</taxon>
        <taxon>Myxococcales</taxon>
        <taxon>Cystobacterineae</taxon>
        <taxon>Myxococcaceae</taxon>
        <taxon>Corallococcus</taxon>
    </lineage>
</organism>